<accession>A0ABU2XNI2</accession>
<evidence type="ECO:0000313" key="3">
    <source>
        <dbReference type="Proteomes" id="UP001180754"/>
    </source>
</evidence>
<proteinExistence type="predicted"/>
<gene>
    <name evidence="2" type="ORF">RND15_33030</name>
</gene>
<dbReference type="RefSeq" id="WP_311728014.1">
    <property type="nucleotide sequence ID" value="NZ_JAVRFD010000020.1"/>
</dbReference>
<protein>
    <submittedName>
        <fullName evidence="2">Uncharacterized protein</fullName>
    </submittedName>
</protein>
<evidence type="ECO:0000256" key="1">
    <source>
        <dbReference type="SAM" id="MobiDB-lite"/>
    </source>
</evidence>
<reference evidence="2" key="1">
    <citation type="submission" date="2024-05" db="EMBL/GenBank/DDBJ databases">
        <title>30 novel species of actinomycetes from the DSMZ collection.</title>
        <authorList>
            <person name="Nouioui I."/>
        </authorList>
    </citation>
    <scope>NUCLEOTIDE SEQUENCE</scope>
    <source>
        <strain evidence="2">DSM 41529</strain>
    </source>
</reference>
<feature type="region of interest" description="Disordered" evidence="1">
    <location>
        <begin position="33"/>
        <end position="61"/>
    </location>
</feature>
<dbReference type="EMBL" id="JAVRFD010000020">
    <property type="protein sequence ID" value="MDT0547492.1"/>
    <property type="molecule type" value="Genomic_DNA"/>
</dbReference>
<keyword evidence="3" id="KW-1185">Reference proteome</keyword>
<dbReference type="Proteomes" id="UP001180754">
    <property type="component" value="Unassembled WGS sequence"/>
</dbReference>
<evidence type="ECO:0000313" key="2">
    <source>
        <dbReference type="EMBL" id="MDT0547492.1"/>
    </source>
</evidence>
<comment type="caution">
    <text evidence="2">The sequence shown here is derived from an EMBL/GenBank/DDBJ whole genome shotgun (WGS) entry which is preliminary data.</text>
</comment>
<sequence>MPRLPGPVPLRRYLADLLRNDERLAAFTDADGWAKGKAMPSGDEHPSGTAEDPSPEAWTGQ</sequence>
<name>A0ABU2XNI2_9ACTN</name>
<organism evidence="2 3">
    <name type="scientific">Streptomyces lonegramiae</name>
    <dbReference type="NCBI Taxonomy" id="3075524"/>
    <lineage>
        <taxon>Bacteria</taxon>
        <taxon>Bacillati</taxon>
        <taxon>Actinomycetota</taxon>
        <taxon>Actinomycetes</taxon>
        <taxon>Kitasatosporales</taxon>
        <taxon>Streptomycetaceae</taxon>
        <taxon>Streptomyces</taxon>
    </lineage>
</organism>